<evidence type="ECO:0000313" key="1">
    <source>
        <dbReference type="EMBL" id="RXK87330.1"/>
    </source>
</evidence>
<name>A0A4Q1DD67_9BACT</name>
<dbReference type="AlphaFoldDB" id="A0A4Q1DD67"/>
<reference evidence="1 2" key="1">
    <citation type="submission" date="2019-01" db="EMBL/GenBank/DDBJ databases">
        <title>Filimonas sp. strain TTM-71.</title>
        <authorList>
            <person name="Chen W.-M."/>
        </authorList>
    </citation>
    <scope>NUCLEOTIDE SEQUENCE [LARGE SCALE GENOMIC DNA]</scope>
    <source>
        <strain evidence="1 2">TTM-71</strain>
    </source>
</reference>
<protein>
    <submittedName>
        <fullName evidence="1">Uncharacterized protein</fullName>
    </submittedName>
</protein>
<organism evidence="1 2">
    <name type="scientific">Filimonas effusa</name>
    <dbReference type="NCBI Taxonomy" id="2508721"/>
    <lineage>
        <taxon>Bacteria</taxon>
        <taxon>Pseudomonadati</taxon>
        <taxon>Bacteroidota</taxon>
        <taxon>Chitinophagia</taxon>
        <taxon>Chitinophagales</taxon>
        <taxon>Chitinophagaceae</taxon>
        <taxon>Filimonas</taxon>
    </lineage>
</organism>
<keyword evidence="2" id="KW-1185">Reference proteome</keyword>
<gene>
    <name evidence="1" type="ORF">ESB13_11290</name>
</gene>
<evidence type="ECO:0000313" key="2">
    <source>
        <dbReference type="Proteomes" id="UP000290545"/>
    </source>
</evidence>
<dbReference type="RefSeq" id="WP_129003080.1">
    <property type="nucleotide sequence ID" value="NZ_SDHZ01000001.1"/>
</dbReference>
<proteinExistence type="predicted"/>
<accession>A0A4Q1DD67</accession>
<dbReference type="Proteomes" id="UP000290545">
    <property type="component" value="Unassembled WGS sequence"/>
</dbReference>
<dbReference type="EMBL" id="SDHZ01000001">
    <property type="protein sequence ID" value="RXK87330.1"/>
    <property type="molecule type" value="Genomic_DNA"/>
</dbReference>
<sequence>MLNIDITKLARLTQQDLIRLLEIDRSYNVTISIPKTPCKTDGGLAKCIREYVCALYFLYQLRTATNHVNYVIPAFNTAHRFKFKADRPLAKPLAQLLTKAAAFYSGTDETAIDNYLKDAFSLWAAIRNKQLWFHCPNITEFIKQLEDRAHQLVTAAKTNAPAPKTKVKVVPM</sequence>
<comment type="caution">
    <text evidence="1">The sequence shown here is derived from an EMBL/GenBank/DDBJ whole genome shotgun (WGS) entry which is preliminary data.</text>
</comment>